<dbReference type="SMART" id="SM00368">
    <property type="entry name" value="LRR_RI"/>
    <property type="match status" value="10"/>
</dbReference>
<dbReference type="InterPro" id="IPR001611">
    <property type="entry name" value="Leu-rich_rpt"/>
</dbReference>
<organism evidence="1 2">
    <name type="scientific">Entomortierella parvispora</name>
    <dbReference type="NCBI Taxonomy" id="205924"/>
    <lineage>
        <taxon>Eukaryota</taxon>
        <taxon>Fungi</taxon>
        <taxon>Fungi incertae sedis</taxon>
        <taxon>Mucoromycota</taxon>
        <taxon>Mortierellomycotina</taxon>
        <taxon>Mortierellomycetes</taxon>
        <taxon>Mortierellales</taxon>
        <taxon>Mortierellaceae</taxon>
        <taxon>Entomortierella</taxon>
    </lineage>
</organism>
<sequence length="950" mass="104943">MKQTQAFRVAGTTSVENISIDSIHGQNVIFWENIEQVFPGVRVVKCGDVVINILRDPNGVRYEPHRIEHYPDEVLDLVLSTQTEHPPIYSHTAILNAPPVSYAVGTLPSSPNDSEDLSSNPSIALEPIEVPRFTEPQSAALARVNTTYIQNQLNSVNMAIDLANRSGVPLNSEELSSLIHSRLTLASVTRPEFENTVNRKLDAIHHQGTTTQQIAREVLELQKQMQDRLVLIQSKTEAILTQQVGLAEYPIPRLFIVLPEEPSKYDPANWFRNKFRLHFICECGEHTQAEGSKIPHHLHLARHEGYIVREPTELFRKYGPFLLLMLELIKFGTNIAGHAVPALANLKVIELVDSVQQTVATVTAKIDYSLECIDKQMEKLQESSLGDMNDVNQHTPMTQQDLTNYLSNVEGLEGVELRQLRSFLKTSSKDNLLANLYRMATPDGHVKWVCSDHYRVGYQEAHDQRLRDVVKLAGGTFDEQLGIIDIALNSSFAANEFYAALRKGKGVLELILCLKWDCTRKDVEALQDALKSSLVSVLHVDLRQFRPNPAIPLLSTSARYDIFHRLLEPVNLKSVHLILPKDLLKLSNFSPKWPLHLRRLTFEIVVVSLDEMDVRTLAEVFNNGHTRIKLLLWNKSVQEKGGQALIEALKTNTTLSTLDLSYTSIGEKGSLALCEALVANSVLTSLSLCGNSIGERGAQALSEVLKTNRTLACLNLKDNTIGDRGVQMISEALKINSTLISLDLDSNSISEKGAQMLSEVLRINSTLVALSLGSNSIKDKGAQALTEVLKVNSALTSLDLTYNGIGEKGTLVLFEVLRTNSTLTSLTLSRNSFGAKGVQALSKALKTNTTLLSLNLESFWIGDKETQMLCEVLKKNSTLTSLDLKSNCIGEKGALALSEMIKINSTLTTLDLSHNMVGKGGSQALSEALKTNSTLTTLGMNGIMMGQKEA</sequence>
<accession>A0A9P3H5Q8</accession>
<protein>
    <recommendedName>
        <fullName evidence="3">RNI-like protein</fullName>
    </recommendedName>
</protein>
<dbReference type="PANTHER" id="PTHR24114">
    <property type="entry name" value="LEUCINE RICH REPEAT FAMILY PROTEIN"/>
    <property type="match status" value="1"/>
</dbReference>
<dbReference type="Pfam" id="PF13516">
    <property type="entry name" value="LRR_6"/>
    <property type="match status" value="9"/>
</dbReference>
<reference evidence="1" key="1">
    <citation type="submission" date="2021-11" db="EMBL/GenBank/DDBJ databases">
        <authorList>
            <person name="Herlambang A."/>
            <person name="Guo Y."/>
            <person name="Takashima Y."/>
            <person name="Nishizawa T."/>
        </authorList>
    </citation>
    <scope>NUCLEOTIDE SEQUENCE</scope>
    <source>
        <strain evidence="1">E1425</strain>
    </source>
</reference>
<dbReference type="SUPFAM" id="SSF52047">
    <property type="entry name" value="RNI-like"/>
    <property type="match status" value="1"/>
</dbReference>
<comment type="caution">
    <text evidence="1">The sequence shown here is derived from an EMBL/GenBank/DDBJ whole genome shotgun (WGS) entry which is preliminary data.</text>
</comment>
<dbReference type="Proteomes" id="UP000827284">
    <property type="component" value="Unassembled WGS sequence"/>
</dbReference>
<dbReference type="OrthoDB" id="333024at2759"/>
<evidence type="ECO:0008006" key="3">
    <source>
        <dbReference type="Google" id="ProtNLM"/>
    </source>
</evidence>
<evidence type="ECO:0000313" key="1">
    <source>
        <dbReference type="EMBL" id="GJJ70243.1"/>
    </source>
</evidence>
<dbReference type="InterPro" id="IPR052394">
    <property type="entry name" value="LRR-containing"/>
</dbReference>
<gene>
    <name evidence="1" type="ORF">EMPS_02592</name>
</gene>
<evidence type="ECO:0000313" key="2">
    <source>
        <dbReference type="Proteomes" id="UP000827284"/>
    </source>
</evidence>
<dbReference type="AlphaFoldDB" id="A0A9P3H5Q8"/>
<dbReference type="Gene3D" id="3.80.10.10">
    <property type="entry name" value="Ribonuclease Inhibitor"/>
    <property type="match status" value="4"/>
</dbReference>
<dbReference type="PANTHER" id="PTHR24114:SF2">
    <property type="entry name" value="F-BOX DOMAIN-CONTAINING PROTEIN-RELATED"/>
    <property type="match status" value="1"/>
</dbReference>
<name>A0A9P3H5Q8_9FUNG</name>
<proteinExistence type="predicted"/>
<keyword evidence="2" id="KW-1185">Reference proteome</keyword>
<dbReference type="EMBL" id="BQFW01000003">
    <property type="protein sequence ID" value="GJJ70243.1"/>
    <property type="molecule type" value="Genomic_DNA"/>
</dbReference>
<reference evidence="1" key="2">
    <citation type="journal article" date="2022" name="Microbiol. Resour. Announc.">
        <title>Whole-Genome Sequence of Entomortierella parvispora E1425, a Mucoromycotan Fungus Associated with Burkholderiaceae-Related Endosymbiotic Bacteria.</title>
        <authorList>
            <person name="Herlambang A."/>
            <person name="Guo Y."/>
            <person name="Takashima Y."/>
            <person name="Narisawa K."/>
            <person name="Ohta H."/>
            <person name="Nishizawa T."/>
        </authorList>
    </citation>
    <scope>NUCLEOTIDE SEQUENCE</scope>
    <source>
        <strain evidence="1">E1425</strain>
    </source>
</reference>
<dbReference type="InterPro" id="IPR032675">
    <property type="entry name" value="LRR_dom_sf"/>
</dbReference>